<dbReference type="AlphaFoldDB" id="A0A918AGQ8"/>
<feature type="domain" description="SGNH hydrolase-type esterase" evidence="2">
    <location>
        <begin position="216"/>
        <end position="411"/>
    </location>
</feature>
<evidence type="ECO:0000313" key="4">
    <source>
        <dbReference type="Proteomes" id="UP000660745"/>
    </source>
</evidence>
<name>A0A918AGQ8_9ACTN</name>
<dbReference type="Proteomes" id="UP000660745">
    <property type="component" value="Unassembled WGS sequence"/>
</dbReference>
<dbReference type="InterPro" id="IPR013830">
    <property type="entry name" value="SGNH_hydro"/>
</dbReference>
<feature type="compositionally biased region" description="Low complexity" evidence="1">
    <location>
        <begin position="44"/>
        <end position="56"/>
    </location>
</feature>
<reference evidence="3" key="2">
    <citation type="submission" date="2020-09" db="EMBL/GenBank/DDBJ databases">
        <authorList>
            <person name="Sun Q."/>
            <person name="Zhou Y."/>
        </authorList>
    </citation>
    <scope>NUCLEOTIDE SEQUENCE</scope>
    <source>
        <strain evidence="3">CGMCC 4.7430</strain>
    </source>
</reference>
<dbReference type="PANTHER" id="PTHR43784:SF2">
    <property type="entry name" value="GDSL-LIKE LIPASE_ACYLHYDROLASE, PUTATIVE (AFU_ORTHOLOGUE AFUA_2G00820)-RELATED"/>
    <property type="match status" value="1"/>
</dbReference>
<dbReference type="RefSeq" id="WP_189144652.1">
    <property type="nucleotide sequence ID" value="NZ_BMNK01000025.1"/>
</dbReference>
<dbReference type="PANTHER" id="PTHR43784">
    <property type="entry name" value="GDSL-LIKE LIPASE/ACYLHYDROLASE, PUTATIVE (AFU_ORTHOLOGUE AFUA_2G00820)-RELATED"/>
    <property type="match status" value="1"/>
</dbReference>
<dbReference type="EMBL" id="BMNK01000025">
    <property type="protein sequence ID" value="GGP17705.1"/>
    <property type="molecule type" value="Genomic_DNA"/>
</dbReference>
<gene>
    <name evidence="3" type="ORF">GCM10012278_87220</name>
</gene>
<dbReference type="InterPro" id="IPR036514">
    <property type="entry name" value="SGNH_hydro_sf"/>
</dbReference>
<feature type="compositionally biased region" description="Polar residues" evidence="1">
    <location>
        <begin position="1"/>
        <end position="10"/>
    </location>
</feature>
<evidence type="ECO:0000313" key="3">
    <source>
        <dbReference type="EMBL" id="GGP17705.1"/>
    </source>
</evidence>
<reference evidence="3" key="1">
    <citation type="journal article" date="2014" name="Int. J. Syst. Evol. Microbiol.">
        <title>Complete genome sequence of Corynebacterium casei LMG S-19264T (=DSM 44701T), isolated from a smear-ripened cheese.</title>
        <authorList>
            <consortium name="US DOE Joint Genome Institute (JGI-PGF)"/>
            <person name="Walter F."/>
            <person name="Albersmeier A."/>
            <person name="Kalinowski J."/>
            <person name="Ruckert C."/>
        </authorList>
    </citation>
    <scope>NUCLEOTIDE SEQUENCE</scope>
    <source>
        <strain evidence="3">CGMCC 4.7430</strain>
    </source>
</reference>
<protein>
    <recommendedName>
        <fullName evidence="2">SGNH hydrolase-type esterase domain-containing protein</fullName>
    </recommendedName>
</protein>
<dbReference type="InterPro" id="IPR053140">
    <property type="entry name" value="GDSL_Rv0518-like"/>
</dbReference>
<feature type="region of interest" description="Disordered" evidence="1">
    <location>
        <begin position="1"/>
        <end position="56"/>
    </location>
</feature>
<dbReference type="Pfam" id="PF13472">
    <property type="entry name" value="Lipase_GDSL_2"/>
    <property type="match status" value="1"/>
</dbReference>
<evidence type="ECO:0000256" key="1">
    <source>
        <dbReference type="SAM" id="MobiDB-lite"/>
    </source>
</evidence>
<accession>A0A918AGQ8</accession>
<proteinExistence type="predicted"/>
<dbReference type="SUPFAM" id="SSF52266">
    <property type="entry name" value="SGNH hydrolase"/>
    <property type="match status" value="1"/>
</dbReference>
<dbReference type="Gene3D" id="3.40.50.1110">
    <property type="entry name" value="SGNH hydrolase"/>
    <property type="match status" value="1"/>
</dbReference>
<sequence>MNESTGTSPAGQGAWIATWGTAQQLAPAAEPGGGPELPDDALPDDTLPAPDATPEPVEAAAAPTTVSAQTVRMVARTTLGGTAVRVALSNSFGHAPVRIEAARIARPDSGAAIRAGSTRTLTFGGRDAVVLPTGAQIHSDPIEYDVPAQTDLVVSLYIPDEKITPTTHQVGLRTAWLAPGDQTGTQSLRDATGFASYLWLAGIDVLAQPTAATIVALGDSITDGAATTPDADTPWPSSLARRLAERQDLPPRAVINMGIAGNRVLRETDGFGAGALARFDRDVLARPGVRWVVLAEGGNDIAFGFMPGMPDSERATAEDIIAGYRMLIGRAHLHGLRIIGCTLTQFGGTFVFTEEGERMRQDVNRWIRGSGEFDAVVDLDVATRDPAEPTRLRTAFDSGDGIHPNDAGNKAIADAFDLELFRG</sequence>
<dbReference type="CDD" id="cd01830">
    <property type="entry name" value="XynE_like"/>
    <property type="match status" value="1"/>
</dbReference>
<comment type="caution">
    <text evidence="3">The sequence shown here is derived from an EMBL/GenBank/DDBJ whole genome shotgun (WGS) entry which is preliminary data.</text>
</comment>
<keyword evidence="4" id="KW-1185">Reference proteome</keyword>
<organism evidence="3 4">
    <name type="scientific">Nonomuraea glycinis</name>
    <dbReference type="NCBI Taxonomy" id="2047744"/>
    <lineage>
        <taxon>Bacteria</taxon>
        <taxon>Bacillati</taxon>
        <taxon>Actinomycetota</taxon>
        <taxon>Actinomycetes</taxon>
        <taxon>Streptosporangiales</taxon>
        <taxon>Streptosporangiaceae</taxon>
        <taxon>Nonomuraea</taxon>
    </lineage>
</organism>
<evidence type="ECO:0000259" key="2">
    <source>
        <dbReference type="Pfam" id="PF13472"/>
    </source>
</evidence>